<dbReference type="EMBL" id="CP159253">
    <property type="protein sequence ID" value="XCG48680.1"/>
    <property type="molecule type" value="Genomic_DNA"/>
</dbReference>
<dbReference type="SUPFAM" id="SSF55920">
    <property type="entry name" value="Creatinase/aminopeptidase"/>
    <property type="match status" value="1"/>
</dbReference>
<dbReference type="InterPro" id="IPR029149">
    <property type="entry name" value="Creatin/AminoP/Spt16_N"/>
</dbReference>
<protein>
    <submittedName>
        <fullName evidence="3">Xaa-Pro peptidase family protein</fullName>
    </submittedName>
</protein>
<dbReference type="InterPro" id="IPR000994">
    <property type="entry name" value="Pept_M24"/>
</dbReference>
<proteinExistence type="predicted"/>
<dbReference type="InterPro" id="IPR000587">
    <property type="entry name" value="Creatinase_N"/>
</dbReference>
<dbReference type="SUPFAM" id="SSF53092">
    <property type="entry name" value="Creatinase/prolidase N-terminal domain"/>
    <property type="match status" value="1"/>
</dbReference>
<name>A0AAU8CP34_9HYPH</name>
<evidence type="ECO:0000259" key="1">
    <source>
        <dbReference type="Pfam" id="PF00557"/>
    </source>
</evidence>
<dbReference type="Gene3D" id="3.90.230.10">
    <property type="entry name" value="Creatinase/methionine aminopeptidase superfamily"/>
    <property type="match status" value="1"/>
</dbReference>
<sequence>MNAPSGKNTGIEIPFDQARVDRLMEEAGIDVLVATSKHNVEYLLGGYKFIFFAAMDAIGHSRYLPVVIYEKGRPEHAAYIGNRMEGGEHHNNPFWTPVVHTATWGTMDAAGLAVEHLKKIGKADARIGIEPPFLPADAHGVLQGLDGARLVDATSMLERMRALKTPEELQMLRIASELITDSMLAVFASQGPGSTKRQIVDALRREETNRGLTFEYALLTLGSSHNRAVSPQAWQPGEVLSLDSGGNYHGYIGDLCRMAVLGEPDQELQDLLAEIEAVQQAAFSRIAPGVLGGDMIAHAESVLKSSPSAAFTDFFAHGMGLITHEAPFLMTNHPVAYEGVDAARPLEAGMVLSVETTMLHPTRGFIKLEDTVAVKDGGYEMFGDRGRGWNRGGT</sequence>
<dbReference type="Pfam" id="PF01321">
    <property type="entry name" value="Creatinase_N"/>
    <property type="match status" value="1"/>
</dbReference>
<accession>A0AAU8CP34</accession>
<evidence type="ECO:0000313" key="3">
    <source>
        <dbReference type="EMBL" id="XCG48680.1"/>
    </source>
</evidence>
<dbReference type="PANTHER" id="PTHR46112:SF3">
    <property type="entry name" value="AMINOPEPTIDASE YPDF"/>
    <property type="match status" value="1"/>
</dbReference>
<dbReference type="RefSeq" id="WP_353643789.1">
    <property type="nucleotide sequence ID" value="NZ_CP159253.1"/>
</dbReference>
<feature type="domain" description="Creatinase N-terminal" evidence="2">
    <location>
        <begin position="19"/>
        <end position="162"/>
    </location>
</feature>
<dbReference type="InterPro" id="IPR036005">
    <property type="entry name" value="Creatinase/aminopeptidase-like"/>
</dbReference>
<evidence type="ECO:0000259" key="2">
    <source>
        <dbReference type="Pfam" id="PF01321"/>
    </source>
</evidence>
<feature type="domain" description="Peptidase M24" evidence="1">
    <location>
        <begin position="171"/>
        <end position="375"/>
    </location>
</feature>
<dbReference type="InterPro" id="IPR050659">
    <property type="entry name" value="Peptidase_M24B"/>
</dbReference>
<reference evidence="3" key="1">
    <citation type="submission" date="2024-06" db="EMBL/GenBank/DDBJ databases">
        <title>Mesorhizobium karijinii sp. nov., a symbiont of the iconic Swainsona formosa from arid Australia.</title>
        <authorList>
            <person name="Hill Y.J."/>
            <person name="Watkin E.L.J."/>
            <person name="O'Hara G.W."/>
            <person name="Terpolilli J."/>
            <person name="Tye M.L."/>
            <person name="Kohlmeier M.G."/>
        </authorList>
    </citation>
    <scope>NUCLEOTIDE SEQUENCE</scope>
    <source>
        <strain evidence="3">WSM2240</strain>
    </source>
</reference>
<dbReference type="CDD" id="cd01066">
    <property type="entry name" value="APP_MetAP"/>
    <property type="match status" value="1"/>
</dbReference>
<dbReference type="Gene3D" id="3.40.350.10">
    <property type="entry name" value="Creatinase/prolidase N-terminal domain"/>
    <property type="match status" value="1"/>
</dbReference>
<dbReference type="Pfam" id="PF00557">
    <property type="entry name" value="Peptidase_M24"/>
    <property type="match status" value="1"/>
</dbReference>
<gene>
    <name evidence="3" type="ORF">ABVK50_26250</name>
</gene>
<dbReference type="AlphaFoldDB" id="A0AAU8CP34"/>
<dbReference type="PANTHER" id="PTHR46112">
    <property type="entry name" value="AMINOPEPTIDASE"/>
    <property type="match status" value="1"/>
</dbReference>
<organism evidence="3">
    <name type="scientific">Mesorhizobium sp. WSM2240</name>
    <dbReference type="NCBI Taxonomy" id="3228851"/>
    <lineage>
        <taxon>Bacteria</taxon>
        <taxon>Pseudomonadati</taxon>
        <taxon>Pseudomonadota</taxon>
        <taxon>Alphaproteobacteria</taxon>
        <taxon>Hyphomicrobiales</taxon>
        <taxon>Phyllobacteriaceae</taxon>
        <taxon>Mesorhizobium</taxon>
    </lineage>
</organism>